<organism evidence="2 3">
    <name type="scientific">Bactrocera dorsalis</name>
    <name type="common">Oriental fruit fly</name>
    <name type="synonym">Dacus dorsalis</name>
    <dbReference type="NCBI Taxonomy" id="27457"/>
    <lineage>
        <taxon>Eukaryota</taxon>
        <taxon>Metazoa</taxon>
        <taxon>Ecdysozoa</taxon>
        <taxon>Arthropoda</taxon>
        <taxon>Hexapoda</taxon>
        <taxon>Insecta</taxon>
        <taxon>Pterygota</taxon>
        <taxon>Neoptera</taxon>
        <taxon>Endopterygota</taxon>
        <taxon>Diptera</taxon>
        <taxon>Brachycera</taxon>
        <taxon>Muscomorpha</taxon>
        <taxon>Tephritoidea</taxon>
        <taxon>Tephritidae</taxon>
        <taxon>Bactrocera</taxon>
        <taxon>Bactrocera</taxon>
    </lineage>
</organism>
<dbReference type="RefSeq" id="XP_049310988.1">
    <property type="nucleotide sequence ID" value="XM_049455031.1"/>
</dbReference>
<dbReference type="Pfam" id="PF16064">
    <property type="entry name" value="DUF4806"/>
    <property type="match status" value="1"/>
</dbReference>
<keyword evidence="2" id="KW-1185">Reference proteome</keyword>
<protein>
    <submittedName>
        <fullName evidence="3">Uncharacterized protein LOC125778266</fullName>
    </submittedName>
</protein>
<reference evidence="3" key="1">
    <citation type="submission" date="2025-08" db="UniProtKB">
        <authorList>
            <consortium name="RefSeq"/>
        </authorList>
    </citation>
    <scope>IDENTIFICATION</scope>
    <source>
        <tissue evidence="3">Adult</tissue>
    </source>
</reference>
<sequence>MFGESIFESQGENDHQILIPRKLYSIKDNVSTTSTPSQDKENVPTQELNTMAILNEILGKQREILDKIHTLESNQQILFDTLGSLNNGQVLITGNQKQITDKLETVEQKSIDRSEMLAQSSLIRECKVHLKKIERSVCLMTGEEKDEALDQVASLLPIQNFEGCLEVEEMLEEPEFAQSMISYVHKLKGTSDNIENSFKYIFADSLLEYFNFDGRGEKQALCKLKIFEEVLRVVYQPQGSFNLEKSIRRSIERGHHRNNQKKYINRKRNN</sequence>
<feature type="domain" description="DUF4806" evidence="1">
    <location>
        <begin position="156"/>
        <end position="231"/>
    </location>
</feature>
<dbReference type="InterPro" id="IPR032071">
    <property type="entry name" value="DUF4806"/>
</dbReference>
<evidence type="ECO:0000313" key="2">
    <source>
        <dbReference type="Proteomes" id="UP001652620"/>
    </source>
</evidence>
<dbReference type="GeneID" id="125778266"/>
<evidence type="ECO:0000313" key="3">
    <source>
        <dbReference type="RefSeq" id="XP_049310988.1"/>
    </source>
</evidence>
<dbReference type="Proteomes" id="UP001652620">
    <property type="component" value="Chromosome 4"/>
</dbReference>
<name>A0ABM3JP31_BACDO</name>
<proteinExistence type="predicted"/>
<accession>A0ABM3JP31</accession>
<gene>
    <name evidence="3" type="primary">LOC125778266</name>
</gene>
<evidence type="ECO:0000259" key="1">
    <source>
        <dbReference type="Pfam" id="PF16064"/>
    </source>
</evidence>